<dbReference type="Proteomes" id="UP000315439">
    <property type="component" value="Unassembled WGS sequence"/>
</dbReference>
<dbReference type="RefSeq" id="WP_142934322.1">
    <property type="nucleotide sequence ID" value="NZ_ML660170.1"/>
</dbReference>
<name>A0A545U537_9GAMM</name>
<reference evidence="1 2" key="1">
    <citation type="submission" date="2019-07" db="EMBL/GenBank/DDBJ databases">
        <title>Draft genome for Aliikangiella sp. M105.</title>
        <authorList>
            <person name="Wang G."/>
        </authorList>
    </citation>
    <scope>NUCLEOTIDE SEQUENCE [LARGE SCALE GENOMIC DNA]</scope>
    <source>
        <strain evidence="1 2">M105</strain>
    </source>
</reference>
<dbReference type="EMBL" id="VIKS01000014">
    <property type="protein sequence ID" value="TQV84587.1"/>
    <property type="molecule type" value="Genomic_DNA"/>
</dbReference>
<dbReference type="OrthoDB" id="5588378at2"/>
<sequence length="147" mass="16992">MDIWKKLIRDGNKLYNAGQYSLSQQKYLKALERSKYLYYRWPVPKEAIACVTTSYQYYSESYTAQGEVEMACNILLQAHKVIISLTHLSGSNSEYHPHLRSAKDQITNALATLLSEYPDLKICEGCYREIFGHSKPQKMVTRPYALN</sequence>
<organism evidence="1 2">
    <name type="scientific">Aliikangiella coralliicola</name>
    <dbReference type="NCBI Taxonomy" id="2592383"/>
    <lineage>
        <taxon>Bacteria</taxon>
        <taxon>Pseudomonadati</taxon>
        <taxon>Pseudomonadota</taxon>
        <taxon>Gammaproteobacteria</taxon>
        <taxon>Oceanospirillales</taxon>
        <taxon>Pleioneaceae</taxon>
        <taxon>Aliikangiella</taxon>
    </lineage>
</organism>
<proteinExistence type="predicted"/>
<gene>
    <name evidence="1" type="ORF">FLL46_23540</name>
</gene>
<protein>
    <submittedName>
        <fullName evidence="1">Uncharacterized protein</fullName>
    </submittedName>
</protein>
<evidence type="ECO:0000313" key="2">
    <source>
        <dbReference type="Proteomes" id="UP000315439"/>
    </source>
</evidence>
<evidence type="ECO:0000313" key="1">
    <source>
        <dbReference type="EMBL" id="TQV84587.1"/>
    </source>
</evidence>
<accession>A0A545U537</accession>
<dbReference type="AlphaFoldDB" id="A0A545U537"/>
<keyword evidence="2" id="KW-1185">Reference proteome</keyword>
<comment type="caution">
    <text evidence="1">The sequence shown here is derived from an EMBL/GenBank/DDBJ whole genome shotgun (WGS) entry which is preliminary data.</text>
</comment>